<keyword evidence="2" id="KW-1185">Reference proteome</keyword>
<evidence type="ECO:0000313" key="1">
    <source>
        <dbReference type="EMBL" id="CAH0368141.1"/>
    </source>
</evidence>
<dbReference type="AlphaFoldDB" id="A0A8J2WZJ5"/>
<sequence>MRDGASSRALVGILALDRAVGATVADESRVGNFSRGDEAYFWQKLGRALPGVLDFTLAASREQRAQLAAALRNVAAFDHHRRAVGARPIAVAIVEPIDWASLLRYSIFASRRDLNVLRGVVDGMVRADPRLRREAENVRAPIRVATRIQRAWRARRAAKGDAPSSSP</sequence>
<dbReference type="EMBL" id="CAKKNE010000002">
    <property type="protein sequence ID" value="CAH0368141.1"/>
    <property type="molecule type" value="Genomic_DNA"/>
</dbReference>
<protein>
    <submittedName>
        <fullName evidence="1">Uncharacterized protein</fullName>
    </submittedName>
</protein>
<gene>
    <name evidence="1" type="ORF">PECAL_2P11910</name>
</gene>
<dbReference type="Proteomes" id="UP000789595">
    <property type="component" value="Unassembled WGS sequence"/>
</dbReference>
<proteinExistence type="predicted"/>
<name>A0A8J2WZJ5_9STRA</name>
<organism evidence="1 2">
    <name type="scientific">Pelagomonas calceolata</name>
    <dbReference type="NCBI Taxonomy" id="35677"/>
    <lineage>
        <taxon>Eukaryota</taxon>
        <taxon>Sar</taxon>
        <taxon>Stramenopiles</taxon>
        <taxon>Ochrophyta</taxon>
        <taxon>Pelagophyceae</taxon>
        <taxon>Pelagomonadales</taxon>
        <taxon>Pelagomonadaceae</taxon>
        <taxon>Pelagomonas</taxon>
    </lineage>
</organism>
<evidence type="ECO:0000313" key="2">
    <source>
        <dbReference type="Proteomes" id="UP000789595"/>
    </source>
</evidence>
<accession>A0A8J2WZJ5</accession>
<comment type="caution">
    <text evidence="1">The sequence shown here is derived from an EMBL/GenBank/DDBJ whole genome shotgun (WGS) entry which is preliminary data.</text>
</comment>
<reference evidence="1" key="1">
    <citation type="submission" date="2021-11" db="EMBL/GenBank/DDBJ databases">
        <authorList>
            <consortium name="Genoscope - CEA"/>
            <person name="William W."/>
        </authorList>
    </citation>
    <scope>NUCLEOTIDE SEQUENCE</scope>
</reference>